<name>A0A8J8NPG3_HALGN</name>
<evidence type="ECO:0000256" key="1">
    <source>
        <dbReference type="SAM" id="SignalP"/>
    </source>
</evidence>
<comment type="caution">
    <text evidence="2">The sequence shown here is derived from an EMBL/GenBank/DDBJ whole genome shotgun (WGS) entry which is preliminary data.</text>
</comment>
<dbReference type="AlphaFoldDB" id="A0A8J8NPG3"/>
<sequence length="66" mass="7665">MTGLSLIFMILIQYHQLYMASCLTNSPQFMLRVITILSKNPKSMGRLWCSHSTIQIQVRQRTAHNL</sequence>
<organism evidence="2 3">
    <name type="scientific">Halteria grandinella</name>
    <dbReference type="NCBI Taxonomy" id="5974"/>
    <lineage>
        <taxon>Eukaryota</taxon>
        <taxon>Sar</taxon>
        <taxon>Alveolata</taxon>
        <taxon>Ciliophora</taxon>
        <taxon>Intramacronucleata</taxon>
        <taxon>Spirotrichea</taxon>
        <taxon>Stichotrichia</taxon>
        <taxon>Sporadotrichida</taxon>
        <taxon>Halteriidae</taxon>
        <taxon>Halteria</taxon>
    </lineage>
</organism>
<dbReference type="EMBL" id="RRYP01010055">
    <property type="protein sequence ID" value="TNV78643.1"/>
    <property type="molecule type" value="Genomic_DNA"/>
</dbReference>
<proteinExistence type="predicted"/>
<reference evidence="2" key="1">
    <citation type="submission" date="2019-06" db="EMBL/GenBank/DDBJ databases">
        <authorList>
            <person name="Zheng W."/>
        </authorList>
    </citation>
    <scope>NUCLEOTIDE SEQUENCE</scope>
    <source>
        <strain evidence="2">QDHG01</strain>
    </source>
</reference>
<accession>A0A8J8NPG3</accession>
<dbReference type="Proteomes" id="UP000785679">
    <property type="component" value="Unassembled WGS sequence"/>
</dbReference>
<evidence type="ECO:0000313" key="2">
    <source>
        <dbReference type="EMBL" id="TNV78643.1"/>
    </source>
</evidence>
<keyword evidence="1" id="KW-0732">Signal</keyword>
<protein>
    <submittedName>
        <fullName evidence="2">Uncharacterized protein</fullName>
    </submittedName>
</protein>
<gene>
    <name evidence="2" type="ORF">FGO68_gene13989</name>
</gene>
<evidence type="ECO:0000313" key="3">
    <source>
        <dbReference type="Proteomes" id="UP000785679"/>
    </source>
</evidence>
<feature type="signal peptide" evidence="1">
    <location>
        <begin position="1"/>
        <end position="22"/>
    </location>
</feature>
<keyword evidence="3" id="KW-1185">Reference proteome</keyword>
<feature type="chain" id="PRO_5035288136" evidence="1">
    <location>
        <begin position="23"/>
        <end position="66"/>
    </location>
</feature>